<gene>
    <name evidence="9" type="ORF">RchiOBHm_Chr5g0055021</name>
</gene>
<reference evidence="9 10" key="1">
    <citation type="journal article" date="2018" name="Nat. Genet.">
        <title>The Rosa genome provides new insights in the design of modern roses.</title>
        <authorList>
            <person name="Bendahmane M."/>
        </authorList>
    </citation>
    <scope>NUCLEOTIDE SEQUENCE [LARGE SCALE GENOMIC DNA]</scope>
    <source>
        <strain evidence="10">cv. Old Blush</strain>
    </source>
</reference>
<evidence type="ECO:0000256" key="3">
    <source>
        <dbReference type="ARBA" id="ARBA00005599"/>
    </source>
</evidence>
<dbReference type="Gramene" id="PRQ33207">
    <property type="protein sequence ID" value="PRQ33207"/>
    <property type="gene ID" value="RchiOBHm_Chr5g0055021"/>
</dbReference>
<dbReference type="PANTHER" id="PTHR21470">
    <property type="entry name" value="RAB6-INTERACTING PROTEIN GORAB"/>
    <property type="match status" value="1"/>
</dbReference>
<comment type="caution">
    <text evidence="9">The sequence shown here is derived from an EMBL/GenBank/DDBJ whole genome shotgun (WGS) entry which is preliminary data.</text>
</comment>
<protein>
    <recommendedName>
        <fullName evidence="4">RAB6-interacting golgin</fullName>
    </recommendedName>
</protein>
<feature type="coiled-coil region" evidence="8">
    <location>
        <begin position="65"/>
        <end position="92"/>
    </location>
</feature>
<comment type="similarity">
    <text evidence="3">Belongs to the GORAB family.</text>
</comment>
<evidence type="ECO:0000256" key="4">
    <source>
        <dbReference type="ARBA" id="ARBA00014130"/>
    </source>
</evidence>
<keyword evidence="10" id="KW-1185">Reference proteome</keyword>
<dbReference type="Proteomes" id="UP000238479">
    <property type="component" value="Chromosome 5"/>
</dbReference>
<dbReference type="GO" id="GO:0005794">
    <property type="term" value="C:Golgi apparatus"/>
    <property type="evidence" value="ECO:0007669"/>
    <property type="project" value="UniProtKB-SubCell"/>
</dbReference>
<proteinExistence type="inferred from homology"/>
<evidence type="ECO:0000256" key="2">
    <source>
        <dbReference type="ARBA" id="ARBA00004555"/>
    </source>
</evidence>
<feature type="coiled-coil region" evidence="8">
    <location>
        <begin position="118"/>
        <end position="152"/>
    </location>
</feature>
<evidence type="ECO:0000256" key="8">
    <source>
        <dbReference type="SAM" id="Coils"/>
    </source>
</evidence>
<dbReference type="InterPro" id="IPR007033">
    <property type="entry name" value="GORAB"/>
</dbReference>
<name>A0A2P6QGA8_ROSCH</name>
<evidence type="ECO:0000256" key="6">
    <source>
        <dbReference type="ARBA" id="ARBA00023034"/>
    </source>
</evidence>
<keyword evidence="5" id="KW-0963">Cytoplasm</keyword>
<dbReference type="OMA" id="SQMQIRM"/>
<evidence type="ECO:0000256" key="5">
    <source>
        <dbReference type="ARBA" id="ARBA00022490"/>
    </source>
</evidence>
<dbReference type="PANTHER" id="PTHR21470:SF2">
    <property type="entry name" value="RAB6-INTERACTING GOLGIN"/>
    <property type="match status" value="1"/>
</dbReference>
<evidence type="ECO:0000256" key="7">
    <source>
        <dbReference type="ARBA" id="ARBA00023054"/>
    </source>
</evidence>
<dbReference type="AlphaFoldDB" id="A0A2P6QGA8"/>
<dbReference type="EMBL" id="PDCK01000043">
    <property type="protein sequence ID" value="PRQ33207.1"/>
    <property type="molecule type" value="Genomic_DNA"/>
</dbReference>
<evidence type="ECO:0000313" key="10">
    <source>
        <dbReference type="Proteomes" id="UP000238479"/>
    </source>
</evidence>
<evidence type="ECO:0000313" key="9">
    <source>
        <dbReference type="EMBL" id="PRQ33207.1"/>
    </source>
</evidence>
<sequence length="172" mass="20191">MATPKQLWEQQQLQMQRVKNSGAIVSYNGSPVDDKEEEMSRSALAIFRVKEEEIERKKMEVRDKVQAQLGRAEEASRRLAEIREELEALTDPMRKEVANIRKRIDIVNKDLKPLGQSCQRKEKEYKEAVEALNEKNREKAQLLSRLMELVGESEKMRMKKLEELNKHVETLR</sequence>
<organism evidence="9 10">
    <name type="scientific">Rosa chinensis</name>
    <name type="common">China rose</name>
    <dbReference type="NCBI Taxonomy" id="74649"/>
    <lineage>
        <taxon>Eukaryota</taxon>
        <taxon>Viridiplantae</taxon>
        <taxon>Streptophyta</taxon>
        <taxon>Embryophyta</taxon>
        <taxon>Tracheophyta</taxon>
        <taxon>Spermatophyta</taxon>
        <taxon>Magnoliopsida</taxon>
        <taxon>eudicotyledons</taxon>
        <taxon>Gunneridae</taxon>
        <taxon>Pentapetalae</taxon>
        <taxon>rosids</taxon>
        <taxon>fabids</taxon>
        <taxon>Rosales</taxon>
        <taxon>Rosaceae</taxon>
        <taxon>Rosoideae</taxon>
        <taxon>Rosoideae incertae sedis</taxon>
        <taxon>Rosa</taxon>
    </lineage>
</organism>
<evidence type="ECO:0000256" key="1">
    <source>
        <dbReference type="ARBA" id="ARBA00004496"/>
    </source>
</evidence>
<accession>A0A2P6QGA8</accession>
<keyword evidence="6" id="KW-0333">Golgi apparatus</keyword>
<dbReference type="STRING" id="74649.A0A2P6QGA8"/>
<dbReference type="OrthoDB" id="1921288at2759"/>
<keyword evidence="7 8" id="KW-0175">Coiled coil</keyword>
<comment type="subcellular location">
    <subcellularLocation>
        <location evidence="1">Cytoplasm</location>
    </subcellularLocation>
    <subcellularLocation>
        <location evidence="2">Golgi apparatus</location>
    </subcellularLocation>
</comment>
<dbReference type="Pfam" id="PF04949">
    <property type="entry name" value="Transcrip_act"/>
    <property type="match status" value="1"/>
</dbReference>